<sequence>MARAEILGRIGQLFRRLNMHAFSTLRPVEIMTRLAATSDHGRERVSIFCPACDRLRGNAFDSLVLLPIHDANGRLLSELRNRIARPNQLFAGVLALDPFRRHADILKVIETSGCSGIANFPSITAIDGEMRVSLEGFGCGATTEINLLRSAVAKGFSALAVVDSLGMAQEAVTIGVSGLIAARHANDSMFADLSKLAQETRLGLLRLPSAVGAPDLACSDNPHNGHSAAYEEKPA</sequence>
<dbReference type="InterPro" id="IPR013785">
    <property type="entry name" value="Aldolase_TIM"/>
</dbReference>
<comment type="caution">
    <text evidence="3">The sequence shown here is derived from an EMBL/GenBank/DDBJ whole genome shotgun (WGS) entry which is preliminary data.</text>
</comment>
<dbReference type="PANTHER" id="PTHR31862">
    <property type="entry name" value="UPF0261 DOMAIN PROTEIN (AFU_ORTHOLOGUE AFUA_1G10120)"/>
    <property type="match status" value="1"/>
</dbReference>
<evidence type="ECO:0000256" key="1">
    <source>
        <dbReference type="SAM" id="MobiDB-lite"/>
    </source>
</evidence>
<organism evidence="3 4">
    <name type="scientific">Rhizobium mongolense</name>
    <dbReference type="NCBI Taxonomy" id="57676"/>
    <lineage>
        <taxon>Bacteria</taxon>
        <taxon>Pseudomonadati</taxon>
        <taxon>Pseudomonadota</taxon>
        <taxon>Alphaproteobacteria</taxon>
        <taxon>Hyphomicrobiales</taxon>
        <taxon>Rhizobiaceae</taxon>
        <taxon>Rhizobium/Agrobacterium group</taxon>
        <taxon>Rhizobium</taxon>
    </lineage>
</organism>
<dbReference type="GO" id="GO:0003824">
    <property type="term" value="F:catalytic activity"/>
    <property type="evidence" value="ECO:0007669"/>
    <property type="project" value="InterPro"/>
</dbReference>
<dbReference type="Gene3D" id="3.20.20.70">
    <property type="entry name" value="Aldolase class I"/>
    <property type="match status" value="1"/>
</dbReference>
<evidence type="ECO:0000313" key="3">
    <source>
        <dbReference type="EMBL" id="MBB4277681.1"/>
    </source>
</evidence>
<dbReference type="Pfam" id="PF09370">
    <property type="entry name" value="PEP_hydrolase"/>
    <property type="match status" value="1"/>
</dbReference>
<dbReference type="InterPro" id="IPR051353">
    <property type="entry name" value="Tobamovirus_resist_UPF0261"/>
</dbReference>
<evidence type="ECO:0000259" key="2">
    <source>
        <dbReference type="Pfam" id="PF09370"/>
    </source>
</evidence>
<name>A0A7W6RTB1_9HYPH</name>
<dbReference type="RefSeq" id="WP_246778673.1">
    <property type="nucleotide sequence ID" value="NZ_JACIGM010000014.1"/>
</dbReference>
<reference evidence="3 4" key="1">
    <citation type="submission" date="2020-08" db="EMBL/GenBank/DDBJ databases">
        <title>Genomic Encyclopedia of Type Strains, Phase IV (KMG-V): Genome sequencing to study the core and pangenomes of soil and plant-associated prokaryotes.</title>
        <authorList>
            <person name="Whitman W."/>
        </authorList>
    </citation>
    <scope>NUCLEOTIDE SEQUENCE [LARGE SCALE GENOMIC DNA]</scope>
    <source>
        <strain evidence="3 4">SEMIA 402</strain>
    </source>
</reference>
<protein>
    <submittedName>
        <fullName evidence="3">Putative TIM-barrel enzyme</fullName>
    </submittedName>
</protein>
<evidence type="ECO:0000313" key="4">
    <source>
        <dbReference type="Proteomes" id="UP000533641"/>
    </source>
</evidence>
<dbReference type="EMBL" id="JACIGM010000014">
    <property type="protein sequence ID" value="MBB4277681.1"/>
    <property type="molecule type" value="Genomic_DNA"/>
</dbReference>
<dbReference type="InterPro" id="IPR009215">
    <property type="entry name" value="TIM-br_IGPS-like"/>
</dbReference>
<dbReference type="InterPro" id="IPR015813">
    <property type="entry name" value="Pyrv/PenolPyrv_kinase-like_dom"/>
</dbReference>
<proteinExistence type="predicted"/>
<feature type="domain" description="TIM-barrel" evidence="2">
    <location>
        <begin position="55"/>
        <end position="181"/>
    </location>
</feature>
<dbReference type="SUPFAM" id="SSF51621">
    <property type="entry name" value="Phosphoenolpyruvate/pyruvate domain"/>
    <property type="match status" value="1"/>
</dbReference>
<gene>
    <name evidence="3" type="ORF">GGE12_005490</name>
</gene>
<feature type="region of interest" description="Disordered" evidence="1">
    <location>
        <begin position="216"/>
        <end position="235"/>
    </location>
</feature>
<accession>A0A7W6RTB1</accession>
<dbReference type="Proteomes" id="UP000533641">
    <property type="component" value="Unassembled WGS sequence"/>
</dbReference>
<dbReference type="PANTHER" id="PTHR31862:SF1">
    <property type="entry name" value="UPF0261 DOMAIN PROTEIN (AFU_ORTHOLOGUE AFUA_1G10120)"/>
    <property type="match status" value="1"/>
</dbReference>
<dbReference type="AlphaFoldDB" id="A0A7W6RTB1"/>